<dbReference type="GO" id="GO:0051539">
    <property type="term" value="F:4 iron, 4 sulfur cluster binding"/>
    <property type="evidence" value="ECO:0007669"/>
    <property type="project" value="UniProtKB-KW"/>
</dbReference>
<dbReference type="PANTHER" id="PTHR47153:SF2">
    <property type="entry name" value="LACTATE UTILIZATION PROTEIN B"/>
    <property type="match status" value="1"/>
</dbReference>
<dbReference type="AlphaFoldDB" id="A0A7C3RIL5"/>
<dbReference type="Pfam" id="PF02589">
    <property type="entry name" value="LUD_dom"/>
    <property type="match status" value="1"/>
</dbReference>
<keyword evidence="3" id="KW-0677">Repeat</keyword>
<dbReference type="Gene3D" id="1.10.1060.10">
    <property type="entry name" value="Alpha-helical ferredoxin"/>
    <property type="match status" value="1"/>
</dbReference>
<gene>
    <name evidence="6" type="ORF">ENW66_09005</name>
</gene>
<dbReference type="InterPro" id="IPR024185">
    <property type="entry name" value="FTHF_cligase-like_sf"/>
</dbReference>
<dbReference type="GO" id="GO:0016491">
    <property type="term" value="F:oxidoreductase activity"/>
    <property type="evidence" value="ECO:0007669"/>
    <property type="project" value="UniProtKB-ARBA"/>
</dbReference>
<dbReference type="PROSITE" id="PS51379">
    <property type="entry name" value="4FE4S_FER_2"/>
    <property type="match status" value="2"/>
</dbReference>
<evidence type="ECO:0000259" key="5">
    <source>
        <dbReference type="PROSITE" id="PS51379"/>
    </source>
</evidence>
<dbReference type="SUPFAM" id="SSF100950">
    <property type="entry name" value="NagB/RpiA/CoA transferase-like"/>
    <property type="match status" value="1"/>
</dbReference>
<sequence length="399" mass="44934">MDRERAEKLITMNRAFKILRERQKANLKLYPEIKKLAEEVREKREHCVGNQELFEKVAENLKRRGFDVYIASNSEEAIRKVLEVAGDERLIVKSKSNVTKEIGLREELVRRGLEVVETDIGDRLLQILNEFSSHPTGPAVHLSVKTISKLLSRHYGVEIPPDALKIVEFLRNDIEKSLRKARVGVSGANAVTAEGSFVILHNEGNVFEVLSRPEKWIVVTGIEKIYESVEDAVKAAKLQSFYATGEILPSFMEIISGVAKTADIEKRLVKVGNPGEITVILVDNGRSKIANSEFRELLYCLGCGNCVANCPAHSVYGEKFSGGRFALLDALNGEKDALKLCLSCGRCRKNCPMKIDIPEMISRYRGGNELYNLLISHLLWMDEWLKLEILKIILKGKKD</sequence>
<keyword evidence="2" id="KW-0004">4Fe-4S</keyword>
<proteinExistence type="predicted"/>
<keyword evidence="2" id="KW-0479">Metal-binding</keyword>
<comment type="caution">
    <text evidence="6">The sequence shown here is derived from an EMBL/GenBank/DDBJ whole genome shotgun (WGS) entry which is preliminary data.</text>
</comment>
<dbReference type="SUPFAM" id="SSF46548">
    <property type="entry name" value="alpha-helical ferredoxin"/>
    <property type="match status" value="1"/>
</dbReference>
<keyword evidence="4" id="KW-0249">Electron transport</keyword>
<dbReference type="InterPro" id="IPR009051">
    <property type="entry name" value="Helical_ferredxn"/>
</dbReference>
<name>A0A7C3RIL5_ARCFL</name>
<dbReference type="InterPro" id="IPR004452">
    <property type="entry name" value="LutB/LldF"/>
</dbReference>
<protein>
    <submittedName>
        <fullName evidence="6">Lactate utilization protein</fullName>
    </submittedName>
</protein>
<dbReference type="PANTHER" id="PTHR47153">
    <property type="entry name" value="LACTATE UTILIZATION PROTEIN B"/>
    <property type="match status" value="1"/>
</dbReference>
<dbReference type="InterPro" id="IPR017900">
    <property type="entry name" value="4Fe4S_Fe_S_CS"/>
</dbReference>
<reference evidence="6" key="1">
    <citation type="journal article" date="2020" name="mSystems">
        <title>Genome- and Community-Level Interaction Insights into Carbon Utilization and Element Cycling Functions of Hydrothermarchaeota in Hydrothermal Sediment.</title>
        <authorList>
            <person name="Zhou Z."/>
            <person name="Liu Y."/>
            <person name="Xu W."/>
            <person name="Pan J."/>
            <person name="Luo Z.H."/>
            <person name="Li M."/>
        </authorList>
    </citation>
    <scope>NUCLEOTIDE SEQUENCE [LARGE SCALE GENOMIC DNA]</scope>
    <source>
        <strain evidence="6">SpSt-87</strain>
    </source>
</reference>
<evidence type="ECO:0000313" key="6">
    <source>
        <dbReference type="EMBL" id="HFW33066.1"/>
    </source>
</evidence>
<dbReference type="InterPro" id="IPR037171">
    <property type="entry name" value="NagB/RpiA_transferase-like"/>
</dbReference>
<dbReference type="InterPro" id="IPR017896">
    <property type="entry name" value="4Fe4S_Fe-S-bd"/>
</dbReference>
<evidence type="ECO:0000256" key="3">
    <source>
        <dbReference type="ARBA" id="ARBA00022737"/>
    </source>
</evidence>
<dbReference type="Gene3D" id="3.40.50.10420">
    <property type="entry name" value="NagB/RpiA/CoA transferase-like"/>
    <property type="match status" value="1"/>
</dbReference>
<keyword evidence="2" id="KW-0411">Iron-sulfur</keyword>
<evidence type="ECO:0000256" key="1">
    <source>
        <dbReference type="ARBA" id="ARBA00022448"/>
    </source>
</evidence>
<keyword evidence="1" id="KW-0813">Transport</keyword>
<dbReference type="Pfam" id="PF13183">
    <property type="entry name" value="Fer4_8"/>
    <property type="match status" value="1"/>
</dbReference>
<feature type="domain" description="4Fe-4S ferredoxin-type" evidence="5">
    <location>
        <begin position="290"/>
        <end position="320"/>
    </location>
</feature>
<dbReference type="GO" id="GO:0006089">
    <property type="term" value="P:lactate metabolic process"/>
    <property type="evidence" value="ECO:0007669"/>
    <property type="project" value="InterPro"/>
</dbReference>
<keyword evidence="2" id="KW-0408">Iron</keyword>
<accession>A0A7C3RIL5</accession>
<feature type="domain" description="4Fe-4S ferredoxin-type" evidence="5">
    <location>
        <begin position="331"/>
        <end position="363"/>
    </location>
</feature>
<organism evidence="6">
    <name type="scientific">Archaeoglobus fulgidus</name>
    <dbReference type="NCBI Taxonomy" id="2234"/>
    <lineage>
        <taxon>Archaea</taxon>
        <taxon>Methanobacteriati</taxon>
        <taxon>Methanobacteriota</taxon>
        <taxon>Archaeoglobi</taxon>
        <taxon>Archaeoglobales</taxon>
        <taxon>Archaeoglobaceae</taxon>
        <taxon>Archaeoglobus</taxon>
    </lineage>
</organism>
<dbReference type="InterPro" id="IPR003741">
    <property type="entry name" value="LUD_dom"/>
</dbReference>
<evidence type="ECO:0000256" key="4">
    <source>
        <dbReference type="ARBA" id="ARBA00022982"/>
    </source>
</evidence>
<dbReference type="EMBL" id="DTLB01000052">
    <property type="protein sequence ID" value="HFW33066.1"/>
    <property type="molecule type" value="Genomic_DNA"/>
</dbReference>
<evidence type="ECO:0000256" key="2">
    <source>
        <dbReference type="ARBA" id="ARBA00022485"/>
    </source>
</evidence>
<dbReference type="PROSITE" id="PS00198">
    <property type="entry name" value="4FE4S_FER_1"/>
    <property type="match status" value="2"/>
</dbReference>